<organism evidence="4 5">
    <name type="scientific">Haemophilus sputorum</name>
    <dbReference type="NCBI Taxonomy" id="1078480"/>
    <lineage>
        <taxon>Bacteria</taxon>
        <taxon>Pseudomonadati</taxon>
        <taxon>Pseudomonadota</taxon>
        <taxon>Gammaproteobacteria</taxon>
        <taxon>Pasteurellales</taxon>
        <taxon>Pasteurellaceae</taxon>
        <taxon>Haemophilus</taxon>
    </lineage>
</organism>
<feature type="domain" description="DUF2314" evidence="1">
    <location>
        <begin position="348"/>
        <end position="435"/>
    </location>
</feature>
<feature type="domain" description="DUF4026" evidence="3">
    <location>
        <begin position="187"/>
        <end position="310"/>
    </location>
</feature>
<reference evidence="4 5" key="1">
    <citation type="submission" date="2018-05" db="EMBL/GenBank/DDBJ databases">
        <title>Draft Genome Sequences for a Diverse set of 7 Haemophilus Species.</title>
        <authorList>
            <person name="Nichols M."/>
            <person name="Topaz N."/>
            <person name="Wang X."/>
            <person name="Wang X."/>
            <person name="Boxrud D."/>
        </authorList>
    </citation>
    <scope>NUCLEOTIDE SEQUENCE [LARGE SCALE GENOMIC DNA]</scope>
    <source>
        <strain evidence="4 5">C2002001239</strain>
    </source>
</reference>
<dbReference type="RefSeq" id="WP_111404426.1">
    <property type="nucleotide sequence ID" value="NZ_QEPN01000011.1"/>
</dbReference>
<dbReference type="Proteomes" id="UP000253872">
    <property type="component" value="Unassembled WGS sequence"/>
</dbReference>
<dbReference type="InterPro" id="IPR053886">
    <property type="entry name" value="DUF4026_middle"/>
</dbReference>
<evidence type="ECO:0000313" key="5">
    <source>
        <dbReference type="Proteomes" id="UP000253872"/>
    </source>
</evidence>
<dbReference type="Pfam" id="PF13218">
    <property type="entry name" value="DUF4026_N"/>
    <property type="match status" value="1"/>
</dbReference>
<comment type="caution">
    <text evidence="4">The sequence shown here is derived from an EMBL/GenBank/DDBJ whole genome shotgun (WGS) entry which is preliminary data.</text>
</comment>
<dbReference type="EMBL" id="QEPN01000011">
    <property type="protein sequence ID" value="RDE69859.1"/>
    <property type="molecule type" value="Genomic_DNA"/>
</dbReference>
<dbReference type="InterPro" id="IPR018756">
    <property type="entry name" value="DUF2314"/>
</dbReference>
<dbReference type="Pfam" id="PF22789">
    <property type="entry name" value="DUF4026_C"/>
    <property type="match status" value="1"/>
</dbReference>
<evidence type="ECO:0000259" key="3">
    <source>
        <dbReference type="Pfam" id="PF22789"/>
    </source>
</evidence>
<protein>
    <submittedName>
        <fullName evidence="4">DUF4026 domain-containing protein</fullName>
    </submittedName>
</protein>
<evidence type="ECO:0000313" key="4">
    <source>
        <dbReference type="EMBL" id="RDE69859.1"/>
    </source>
</evidence>
<dbReference type="InterPro" id="IPR025102">
    <property type="entry name" value="DUF4026_N"/>
</dbReference>
<dbReference type="Pfam" id="PF10077">
    <property type="entry name" value="DUF2314"/>
    <property type="match status" value="1"/>
</dbReference>
<gene>
    <name evidence="4" type="ORF">DPV93_10350</name>
</gene>
<name>A0A369YA61_9PAST</name>
<proteinExistence type="predicted"/>
<feature type="domain" description="DUF4026" evidence="2">
    <location>
        <begin position="37"/>
        <end position="179"/>
    </location>
</feature>
<dbReference type="AlphaFoldDB" id="A0A369YA61"/>
<sequence>MLSSQFLKEYPEYQQLKDQEFQLPSVYSAAVKQYVEYPTCELLENRLQKVLLRDDIEQILQVTQNEDQSFKVALAGDEISYLFRIEFKDNLHPDAWSYEAAEYRQRYLLEDERMEMQQSPQIVECLAYLDLNAPQQDTMIQLAVLDAVAGECYAVVDEISSVFFGGTWLAEMAISYTPPNPEVNYIIHAVSPETPEEGYWLHTHGLLKYGLPELEILQVKQNNIYICQYLIQTLALQLIDNPELWLEDKCCLARSEQEEIWVSFMPWQQAITSDLLVKKKGLFRKKVLPFNGDIRDRDDEMHDAPSIVLFANINDQVCALNDYGDTLDDETHIVRALPNSETIRMSALAQEKFALYQQCFQANPPEVDKWHYIIKFACTSEQTGATEHMWFEVLSIEDKGIQAKLANTPFEIPEMQMDEIYFMPSEQITDWIIYSTPLKTAITPDSVFELRRYLNRH</sequence>
<accession>A0A369YA61</accession>
<evidence type="ECO:0000259" key="1">
    <source>
        <dbReference type="Pfam" id="PF10077"/>
    </source>
</evidence>
<evidence type="ECO:0000259" key="2">
    <source>
        <dbReference type="Pfam" id="PF13218"/>
    </source>
</evidence>
<dbReference type="STRING" id="1035839.GCA_000238795_01834"/>